<dbReference type="AlphaFoldDB" id="A0A0E9T4H1"/>
<reference evidence="1" key="2">
    <citation type="journal article" date="2015" name="Fish Shellfish Immunol.">
        <title>Early steps in the European eel (Anguilla anguilla)-Vibrio vulnificus interaction in the gills: Role of the RtxA13 toxin.</title>
        <authorList>
            <person name="Callol A."/>
            <person name="Pajuelo D."/>
            <person name="Ebbesson L."/>
            <person name="Teles M."/>
            <person name="MacKenzie S."/>
            <person name="Amaro C."/>
        </authorList>
    </citation>
    <scope>NUCLEOTIDE SEQUENCE</scope>
</reference>
<dbReference type="EMBL" id="GBXM01060712">
    <property type="protein sequence ID" value="JAH47865.1"/>
    <property type="molecule type" value="Transcribed_RNA"/>
</dbReference>
<protein>
    <submittedName>
        <fullName evidence="1">Uncharacterized protein</fullName>
    </submittedName>
</protein>
<organism evidence="1">
    <name type="scientific">Anguilla anguilla</name>
    <name type="common">European freshwater eel</name>
    <name type="synonym">Muraena anguilla</name>
    <dbReference type="NCBI Taxonomy" id="7936"/>
    <lineage>
        <taxon>Eukaryota</taxon>
        <taxon>Metazoa</taxon>
        <taxon>Chordata</taxon>
        <taxon>Craniata</taxon>
        <taxon>Vertebrata</taxon>
        <taxon>Euteleostomi</taxon>
        <taxon>Actinopterygii</taxon>
        <taxon>Neopterygii</taxon>
        <taxon>Teleostei</taxon>
        <taxon>Anguilliformes</taxon>
        <taxon>Anguillidae</taxon>
        <taxon>Anguilla</taxon>
    </lineage>
</organism>
<reference evidence="1" key="1">
    <citation type="submission" date="2014-11" db="EMBL/GenBank/DDBJ databases">
        <authorList>
            <person name="Amaro Gonzalez C."/>
        </authorList>
    </citation>
    <scope>NUCLEOTIDE SEQUENCE</scope>
</reference>
<proteinExistence type="predicted"/>
<sequence length="38" mass="4524">MCYCGCFIFNFNARFMQATVLCVFMSPYQRLNFCHVMS</sequence>
<accession>A0A0E9T4H1</accession>
<evidence type="ECO:0000313" key="1">
    <source>
        <dbReference type="EMBL" id="JAH47865.1"/>
    </source>
</evidence>
<name>A0A0E9T4H1_ANGAN</name>